<proteinExistence type="predicted"/>
<reference evidence="10 11" key="1">
    <citation type="submission" date="2017-03" db="EMBL/GenBank/DDBJ databases">
        <title>Complete genome sequence of Candidatus 'Thiodictyon syntrophicum' sp. nov. strain Cad16T, a photolithoautotroph purple sulfur bacterium isolated from an alpine meromictic lake.</title>
        <authorList>
            <person name="Luedin S.M."/>
            <person name="Pothier J.F."/>
            <person name="Danza F."/>
            <person name="Storelli N."/>
            <person name="Wittwer M."/>
            <person name="Tonolla M."/>
        </authorList>
    </citation>
    <scope>NUCLEOTIDE SEQUENCE [LARGE SCALE GENOMIC DNA]</scope>
    <source>
        <strain evidence="10 11">Cad16T</strain>
    </source>
</reference>
<dbReference type="InterPro" id="IPR050953">
    <property type="entry name" value="N4_N6_ade-DNA_methylase"/>
</dbReference>
<feature type="compositionally biased region" description="Basic and acidic residues" evidence="5">
    <location>
        <begin position="1038"/>
        <end position="1051"/>
    </location>
</feature>
<dbReference type="PANTHER" id="PTHR33841:SF1">
    <property type="entry name" value="DNA METHYLTRANSFERASE A"/>
    <property type="match status" value="1"/>
</dbReference>
<dbReference type="InterPro" id="IPR029063">
    <property type="entry name" value="SAM-dependent_MTases_sf"/>
</dbReference>
<evidence type="ECO:0000256" key="3">
    <source>
        <dbReference type="ARBA" id="ARBA00022679"/>
    </source>
</evidence>
<dbReference type="GO" id="GO:0032259">
    <property type="term" value="P:methylation"/>
    <property type="evidence" value="ECO:0007669"/>
    <property type="project" value="UniProtKB-KW"/>
</dbReference>
<evidence type="ECO:0000256" key="2">
    <source>
        <dbReference type="ARBA" id="ARBA00022603"/>
    </source>
</evidence>
<dbReference type="AlphaFoldDB" id="A0A2K8U7Z5"/>
<dbReference type="Gene3D" id="3.40.50.150">
    <property type="entry name" value="Vaccinia Virus protein VP39"/>
    <property type="match status" value="1"/>
</dbReference>
<dbReference type="GO" id="GO:0009007">
    <property type="term" value="F:site-specific DNA-methyltransferase (adenine-specific) activity"/>
    <property type="evidence" value="ECO:0007669"/>
    <property type="project" value="UniProtKB-EC"/>
</dbReference>
<feature type="region of interest" description="Disordered" evidence="5">
    <location>
        <begin position="1029"/>
        <end position="1051"/>
    </location>
</feature>
<evidence type="ECO:0000313" key="11">
    <source>
        <dbReference type="Proteomes" id="UP000232638"/>
    </source>
</evidence>
<dbReference type="InterPro" id="IPR046817">
    <property type="entry name" value="MmeI_N"/>
</dbReference>
<evidence type="ECO:0000256" key="4">
    <source>
        <dbReference type="ARBA" id="ARBA00047942"/>
    </source>
</evidence>
<dbReference type="Proteomes" id="UP000232638">
    <property type="component" value="Chromosome"/>
</dbReference>
<dbReference type="PANTHER" id="PTHR33841">
    <property type="entry name" value="DNA METHYLTRANSFERASE YEEA-RELATED"/>
    <property type="match status" value="1"/>
</dbReference>
<dbReference type="EMBL" id="CP020370">
    <property type="protein sequence ID" value="AUB81529.1"/>
    <property type="molecule type" value="Genomic_DNA"/>
</dbReference>
<dbReference type="PRINTS" id="PR00507">
    <property type="entry name" value="N12N6MTFRASE"/>
</dbReference>
<dbReference type="EC" id="2.1.1.72" evidence="1"/>
<dbReference type="SUPFAM" id="SSF53335">
    <property type="entry name" value="S-adenosyl-L-methionine-dependent methyltransferases"/>
    <property type="match status" value="1"/>
</dbReference>
<dbReference type="Pfam" id="PF20465">
    <property type="entry name" value="MmeI_hel"/>
    <property type="match status" value="1"/>
</dbReference>
<dbReference type="KEGG" id="tsy:THSYN_11580"/>
<feature type="domain" description="MmeI-like DNA-methyltransferase" evidence="9">
    <location>
        <begin position="398"/>
        <end position="682"/>
    </location>
</feature>
<evidence type="ECO:0000259" key="6">
    <source>
        <dbReference type="Pfam" id="PF20464"/>
    </source>
</evidence>
<feature type="domain" description="MmeI-like target recognition" evidence="8">
    <location>
        <begin position="752"/>
        <end position="933"/>
    </location>
</feature>
<evidence type="ECO:0000259" key="9">
    <source>
        <dbReference type="Pfam" id="PF20473"/>
    </source>
</evidence>
<gene>
    <name evidence="10" type="ORF">THSYN_11580</name>
</gene>
<dbReference type="Pfam" id="PF20464">
    <property type="entry name" value="MmeI_N"/>
    <property type="match status" value="1"/>
</dbReference>
<evidence type="ECO:0000256" key="5">
    <source>
        <dbReference type="SAM" id="MobiDB-lite"/>
    </source>
</evidence>
<dbReference type="Pfam" id="PF20473">
    <property type="entry name" value="MmeI_Mtase"/>
    <property type="match status" value="1"/>
</dbReference>
<dbReference type="InterPro" id="IPR046816">
    <property type="entry name" value="MmeI_Mtase"/>
</dbReference>
<evidence type="ECO:0000259" key="8">
    <source>
        <dbReference type="Pfam" id="PF20466"/>
    </source>
</evidence>
<feature type="region of interest" description="Disordered" evidence="5">
    <location>
        <begin position="535"/>
        <end position="558"/>
    </location>
</feature>
<dbReference type="GO" id="GO:0003676">
    <property type="term" value="F:nucleic acid binding"/>
    <property type="evidence" value="ECO:0007669"/>
    <property type="project" value="InterPro"/>
</dbReference>
<keyword evidence="11" id="KW-1185">Reference proteome</keyword>
<organism evidence="10 11">
    <name type="scientific">Candidatus Thiodictyon syntrophicum</name>
    <dbReference type="NCBI Taxonomy" id="1166950"/>
    <lineage>
        <taxon>Bacteria</taxon>
        <taxon>Pseudomonadati</taxon>
        <taxon>Pseudomonadota</taxon>
        <taxon>Gammaproteobacteria</taxon>
        <taxon>Chromatiales</taxon>
        <taxon>Chromatiaceae</taxon>
        <taxon>Thiodictyon</taxon>
    </lineage>
</organism>
<feature type="domain" description="MmeI-like helicase spacer" evidence="7">
    <location>
        <begin position="234"/>
        <end position="304"/>
    </location>
</feature>
<keyword evidence="3 10" id="KW-0808">Transferase</keyword>
<protein>
    <recommendedName>
        <fullName evidence="1">site-specific DNA-methyltransferase (adenine-specific)</fullName>
        <ecNumber evidence="1">2.1.1.72</ecNumber>
    </recommendedName>
</protein>
<sequence>MEDTPLPPALDDPAPGDGLAPELIDAFIARWSAATGTERANYQLFLTELCTLLGLPQPDPARGDTQENAYCFEHRVIFQHGDGTQSQGFIDLYRRACYVLECKQTGLTLDTGGWDKAMLRAHGQAVQYVRALPPPEGRPPFVVVVDVGRSIELYSEFSRSGGAYIPYPDPRSHRIRLEDLRRPEIRARLRALWLDPLSLDPSRHAARVTRDIAARLARLALSLEAAGHPPQVTAAFLIRCLFTLFAEDIGLLPHQGFTDLLRSVRADPAQFVPLTEHLWRDMNAGAAFSIILRERVPRFNGGLFAQGQALPLDRDQLDLLIDAGKADWRQVEPAIFGTLLERALDPRERHQLGAHYTPRSYVERLVLPTVINPLRDEWTAVHGAAFILHEQGKDQEAVKLVSAFQVRLANIRVLDPACGSGNFLYVTLEHLKRLEGEVLDTLESLGERQLLMAMEGISVDPHQLLGLELNPRAAAIAETVLWIGYLQWHFRTHGAVNPPEPVIRDFRNIQCRDAVLDSDRMEWVTDAAGRPVTRWDGRTFKPHPVTGEAVPDESAQVPQERYVNPRRAVWPAADFVVGNPPFIGAGPMRRTLGDGYVEALRGVWSTVPESADYVMYWWEQAAELTRTGALRRFGFITTNSLRQTFNRRVLERHLTAAQPLSLIYAVPDHPWVDTADGAAVRIGMTVGEAGDWPGVIDKVVAERSGRGEGLDVDLERSEGVIHADLTIGANVAAAVALRANRDISNPGVKLHGAGFIVTPDEAANLGLGRVPGLDRHIRAYLNGRDLTQTSRGVMVIDLFDLSAEEVRSRFPEVYQRVLERVKPERDQNKRQSRKDNWWLFGETNPKLRWQLAGLSRYIATVETAKHRTFVFLDQGILPDNKLIAIALDDAWTLGVLSSRVHGLWALAAGSHLGVGNDPVYVKTRCFETFPFPAPAGPEKGLIRQLAEALDAHRKARQALHPNLTMTGMYNVLEQLRRGEPLGAKDRQVHEQGLVSVLRQLHDELDAAVLAAYGWADLTAALLAGSAVRTSPGGTGHAPRPERSETGTDPLDQRFDAASETLRTGRMPRPAQGMARPAQGGADRVEALILERLAALNAERAAEERRGLIRWLRPALQNPGGQADDDGTVQGEAPLGLAAPTASGPKPDWPKTLPEQFQALRAALAARPGPGSPADLAQGFTRAPRARVAELLDTLASLGHARRLEDGRYLPG</sequence>
<dbReference type="RefSeq" id="WP_100919297.1">
    <property type="nucleotide sequence ID" value="NZ_CP020370.1"/>
</dbReference>
<evidence type="ECO:0000313" key="10">
    <source>
        <dbReference type="EMBL" id="AUB81529.1"/>
    </source>
</evidence>
<accession>A0A2K8U7Z5</accession>
<dbReference type="InterPro" id="IPR046820">
    <property type="entry name" value="MmeI_TRD"/>
</dbReference>
<dbReference type="InterPro" id="IPR046819">
    <property type="entry name" value="MmeI_hel"/>
</dbReference>
<dbReference type="Pfam" id="PF20466">
    <property type="entry name" value="MmeI_TRD"/>
    <property type="match status" value="1"/>
</dbReference>
<feature type="domain" description="MmeI-like N-terminal" evidence="6">
    <location>
        <begin position="25"/>
        <end position="225"/>
    </location>
</feature>
<name>A0A2K8U7Z5_9GAMM</name>
<dbReference type="InterPro" id="IPR002052">
    <property type="entry name" value="DNA_methylase_N6_adenine_CS"/>
</dbReference>
<dbReference type="REBASE" id="226767">
    <property type="entry name" value="Tsy16TORF11580P"/>
</dbReference>
<dbReference type="OrthoDB" id="9782445at2"/>
<keyword evidence="2 10" id="KW-0489">Methyltransferase</keyword>
<evidence type="ECO:0000256" key="1">
    <source>
        <dbReference type="ARBA" id="ARBA00011900"/>
    </source>
</evidence>
<evidence type="ECO:0000259" key="7">
    <source>
        <dbReference type="Pfam" id="PF20465"/>
    </source>
</evidence>
<dbReference type="PROSITE" id="PS00092">
    <property type="entry name" value="N6_MTASE"/>
    <property type="match status" value="1"/>
</dbReference>
<comment type="catalytic activity">
    <reaction evidence="4">
        <text>a 2'-deoxyadenosine in DNA + S-adenosyl-L-methionine = an N(6)-methyl-2'-deoxyadenosine in DNA + S-adenosyl-L-homocysteine + H(+)</text>
        <dbReference type="Rhea" id="RHEA:15197"/>
        <dbReference type="Rhea" id="RHEA-COMP:12418"/>
        <dbReference type="Rhea" id="RHEA-COMP:12419"/>
        <dbReference type="ChEBI" id="CHEBI:15378"/>
        <dbReference type="ChEBI" id="CHEBI:57856"/>
        <dbReference type="ChEBI" id="CHEBI:59789"/>
        <dbReference type="ChEBI" id="CHEBI:90615"/>
        <dbReference type="ChEBI" id="CHEBI:90616"/>
        <dbReference type="EC" id="2.1.1.72"/>
    </reaction>
</comment>